<evidence type="ECO:0000259" key="6">
    <source>
        <dbReference type="Pfam" id="PF25917"/>
    </source>
</evidence>
<dbReference type="Gene3D" id="2.40.50.100">
    <property type="match status" value="1"/>
</dbReference>
<dbReference type="SUPFAM" id="SSF111369">
    <property type="entry name" value="HlyD-like secretion proteins"/>
    <property type="match status" value="1"/>
</dbReference>
<dbReference type="NCBIfam" id="TIGR01730">
    <property type="entry name" value="RND_mfp"/>
    <property type="match status" value="1"/>
</dbReference>
<dbReference type="Pfam" id="PF25967">
    <property type="entry name" value="RND-MFP_C"/>
    <property type="match status" value="1"/>
</dbReference>
<sequence length="351" mass="36323">MNRFTALLIIGLTTPSLAMAEEGLRVEFVPVETTSLTLDSRLTGTILAKDSIDMGFRLGGRVTSVLVAEGDKVVKGQALARTDPTQQTQGLRVAEAAVSSARAAQAQAKQANDRAKAMLERGVGTRAAADSASQALSASEGALAQAMTSLGQAQRALEDTVLRAPTDAIVTTRSVEPGQIVGAAQTVMSLAAAQGREAVFQTPDSPLLHAAMGASVSITPLDYPGMTMTAHVTEVSPLVDPMTGSVTIHATIDNPPDDINLLGGATHGVVHFPLGSGIAIPWTALTASHDQPAVWVVEADGRANLRPVVIERFVDGKVILKSGLEAGETVVGAGSQKLYPGRTVVAAEVRK</sequence>
<name>A0A562N7B2_9RHOB</name>
<feature type="coiled-coil region" evidence="4">
    <location>
        <begin position="94"/>
        <end position="121"/>
    </location>
</feature>
<evidence type="ECO:0000256" key="2">
    <source>
        <dbReference type="ARBA" id="ARBA00009477"/>
    </source>
</evidence>
<keyword evidence="9" id="KW-1185">Reference proteome</keyword>
<comment type="similarity">
    <text evidence="2">Belongs to the membrane fusion protein (MFP) (TC 8.A.1) family.</text>
</comment>
<dbReference type="RefSeq" id="WP_145400039.1">
    <property type="nucleotide sequence ID" value="NZ_VLKU01000017.1"/>
</dbReference>
<organism evidence="8 9">
    <name type="scientific">Paracoccus sulfuroxidans</name>
    <dbReference type="NCBI Taxonomy" id="384678"/>
    <lineage>
        <taxon>Bacteria</taxon>
        <taxon>Pseudomonadati</taxon>
        <taxon>Pseudomonadota</taxon>
        <taxon>Alphaproteobacteria</taxon>
        <taxon>Rhodobacterales</taxon>
        <taxon>Paracoccaceae</taxon>
        <taxon>Paracoccus</taxon>
    </lineage>
</organism>
<gene>
    <name evidence="8" type="ORF">IQ24_03900</name>
</gene>
<dbReference type="GO" id="GO:1990281">
    <property type="term" value="C:efflux pump complex"/>
    <property type="evidence" value="ECO:0007669"/>
    <property type="project" value="TreeGrafter"/>
</dbReference>
<dbReference type="InterPro" id="IPR058627">
    <property type="entry name" value="MdtA-like_C"/>
</dbReference>
<evidence type="ECO:0000313" key="8">
    <source>
        <dbReference type="EMBL" id="TWI28069.1"/>
    </source>
</evidence>
<dbReference type="Pfam" id="PF25917">
    <property type="entry name" value="BSH_RND"/>
    <property type="match status" value="1"/>
</dbReference>
<dbReference type="Gene3D" id="2.40.30.170">
    <property type="match status" value="1"/>
</dbReference>
<keyword evidence="4" id="KW-0175">Coiled coil</keyword>
<evidence type="ECO:0000256" key="4">
    <source>
        <dbReference type="SAM" id="Coils"/>
    </source>
</evidence>
<evidence type="ECO:0000256" key="5">
    <source>
        <dbReference type="SAM" id="SignalP"/>
    </source>
</evidence>
<dbReference type="InterPro" id="IPR058625">
    <property type="entry name" value="MdtA-like_BSH"/>
</dbReference>
<dbReference type="PANTHER" id="PTHR30469">
    <property type="entry name" value="MULTIDRUG RESISTANCE PROTEIN MDTA"/>
    <property type="match status" value="1"/>
</dbReference>
<accession>A0A562N7B2</accession>
<evidence type="ECO:0000256" key="3">
    <source>
        <dbReference type="ARBA" id="ARBA00022448"/>
    </source>
</evidence>
<evidence type="ECO:0000256" key="1">
    <source>
        <dbReference type="ARBA" id="ARBA00004196"/>
    </source>
</evidence>
<protein>
    <submittedName>
        <fullName evidence="8">RND family efflux transporter MFP subunit</fullName>
    </submittedName>
</protein>
<dbReference type="InterPro" id="IPR006143">
    <property type="entry name" value="RND_pump_MFP"/>
</dbReference>
<evidence type="ECO:0000259" key="7">
    <source>
        <dbReference type="Pfam" id="PF25967"/>
    </source>
</evidence>
<dbReference type="Proteomes" id="UP000316225">
    <property type="component" value="Unassembled WGS sequence"/>
</dbReference>
<comment type="subcellular location">
    <subcellularLocation>
        <location evidence="1">Cell envelope</location>
    </subcellularLocation>
</comment>
<dbReference type="EMBL" id="VLKU01000017">
    <property type="protein sequence ID" value="TWI28069.1"/>
    <property type="molecule type" value="Genomic_DNA"/>
</dbReference>
<reference evidence="8 9" key="1">
    <citation type="journal article" date="2015" name="Stand. Genomic Sci.">
        <title>Genomic Encyclopedia of Bacterial and Archaeal Type Strains, Phase III: the genomes of soil and plant-associated and newly described type strains.</title>
        <authorList>
            <person name="Whitman W.B."/>
            <person name="Woyke T."/>
            <person name="Klenk H.P."/>
            <person name="Zhou Y."/>
            <person name="Lilburn T.G."/>
            <person name="Beck B.J."/>
            <person name="De Vos P."/>
            <person name="Vandamme P."/>
            <person name="Eisen J.A."/>
            <person name="Garrity G."/>
            <person name="Hugenholtz P."/>
            <person name="Kyrpides N.C."/>
        </authorList>
    </citation>
    <scope>NUCLEOTIDE SEQUENCE [LARGE SCALE GENOMIC DNA]</scope>
    <source>
        <strain evidence="8 9">CGMCC 1.5364</strain>
    </source>
</reference>
<comment type="caution">
    <text evidence="8">The sequence shown here is derived from an EMBL/GenBank/DDBJ whole genome shotgun (WGS) entry which is preliminary data.</text>
</comment>
<dbReference type="PANTHER" id="PTHR30469:SF38">
    <property type="entry name" value="HLYD FAMILY SECRETION PROTEIN"/>
    <property type="match status" value="1"/>
</dbReference>
<dbReference type="Gene3D" id="1.10.287.470">
    <property type="entry name" value="Helix hairpin bin"/>
    <property type="match status" value="1"/>
</dbReference>
<dbReference type="OrthoDB" id="9813967at2"/>
<dbReference type="AlphaFoldDB" id="A0A562N7B2"/>
<dbReference type="Gene3D" id="2.40.420.20">
    <property type="match status" value="1"/>
</dbReference>
<evidence type="ECO:0000313" key="9">
    <source>
        <dbReference type="Proteomes" id="UP000316225"/>
    </source>
</evidence>
<keyword evidence="5" id="KW-0732">Signal</keyword>
<dbReference type="GO" id="GO:0015562">
    <property type="term" value="F:efflux transmembrane transporter activity"/>
    <property type="evidence" value="ECO:0007669"/>
    <property type="project" value="TreeGrafter"/>
</dbReference>
<feature type="chain" id="PRO_5022200490" evidence="5">
    <location>
        <begin position="21"/>
        <end position="351"/>
    </location>
</feature>
<keyword evidence="3" id="KW-0813">Transport</keyword>
<feature type="domain" description="Multidrug resistance protein MdtA-like barrel-sandwich hybrid" evidence="6">
    <location>
        <begin position="53"/>
        <end position="187"/>
    </location>
</feature>
<feature type="signal peptide" evidence="5">
    <location>
        <begin position="1"/>
        <end position="20"/>
    </location>
</feature>
<feature type="domain" description="Multidrug resistance protein MdtA-like C-terminal permuted SH3" evidence="7">
    <location>
        <begin position="278"/>
        <end position="336"/>
    </location>
</feature>
<proteinExistence type="inferred from homology"/>